<name>A0ABM0JTJ0_APLCA</name>
<dbReference type="PANTHER" id="PTHR14386">
    <property type="entry name" value="PROTEIN FAM204A"/>
    <property type="match status" value="1"/>
</dbReference>
<evidence type="ECO:0000313" key="2">
    <source>
        <dbReference type="Proteomes" id="UP000694888"/>
    </source>
</evidence>
<evidence type="ECO:0000313" key="3">
    <source>
        <dbReference type="RefSeq" id="XP_005101135.1"/>
    </source>
</evidence>
<reference evidence="3" key="1">
    <citation type="submission" date="2025-08" db="UniProtKB">
        <authorList>
            <consortium name="RefSeq"/>
        </authorList>
    </citation>
    <scope>IDENTIFICATION</scope>
</reference>
<dbReference type="RefSeq" id="XP_005101135.1">
    <property type="nucleotide sequence ID" value="XM_005101078.3"/>
</dbReference>
<proteinExistence type="predicted"/>
<dbReference type="InterPro" id="IPR037690">
    <property type="entry name" value="FAM204A"/>
</dbReference>
<sequence length="206" mass="23582">MASSNSSLEKPKNVSSRLWEKFKSLEKRTDEVTKRSTEKRIKHLQKQVMDTVTQEFTSPEDKDILRKHDVKFGPPVETVAGKKRKTETNHEFTGTKEATATSSCDLLDYMNVNQHLHQTDHSRPPPPTALETKIDAAIKSGNLKEAEELSDRLAGREAGEKIVAAIDAKNFLEDKKVQDQMQKAKRKRKLNWGFEPKHRWETKGNM</sequence>
<organism evidence="2 3">
    <name type="scientific">Aplysia californica</name>
    <name type="common">California sea hare</name>
    <dbReference type="NCBI Taxonomy" id="6500"/>
    <lineage>
        <taxon>Eukaryota</taxon>
        <taxon>Metazoa</taxon>
        <taxon>Spiralia</taxon>
        <taxon>Lophotrochozoa</taxon>
        <taxon>Mollusca</taxon>
        <taxon>Gastropoda</taxon>
        <taxon>Heterobranchia</taxon>
        <taxon>Euthyneura</taxon>
        <taxon>Tectipleura</taxon>
        <taxon>Aplysiida</taxon>
        <taxon>Aplysioidea</taxon>
        <taxon>Aplysiidae</taxon>
        <taxon>Aplysia</taxon>
    </lineage>
</organism>
<gene>
    <name evidence="3" type="primary">LOC101859792</name>
</gene>
<keyword evidence="2" id="KW-1185">Reference proteome</keyword>
<accession>A0ABM0JTJ0</accession>
<dbReference type="Proteomes" id="UP000694888">
    <property type="component" value="Unplaced"/>
</dbReference>
<evidence type="ECO:0000256" key="1">
    <source>
        <dbReference type="SAM" id="MobiDB-lite"/>
    </source>
</evidence>
<dbReference type="PANTHER" id="PTHR14386:SF2">
    <property type="entry name" value="PROTEIN FAM204A"/>
    <property type="match status" value="1"/>
</dbReference>
<feature type="region of interest" description="Disordered" evidence="1">
    <location>
        <begin position="65"/>
        <end position="96"/>
    </location>
</feature>
<protein>
    <submittedName>
        <fullName evidence="3">Protein FAM204A</fullName>
    </submittedName>
</protein>
<dbReference type="GeneID" id="101859792"/>